<dbReference type="PANTHER" id="PTHR31902:SF14">
    <property type="entry name" value="ACTIN PATCHES DISTAL PROTEIN 1"/>
    <property type="match status" value="1"/>
</dbReference>
<dbReference type="VEuPathDB" id="FungiDB:SPRG_10258"/>
<evidence type="ECO:0000313" key="1">
    <source>
        <dbReference type="EMBL" id="KDO24724.1"/>
    </source>
</evidence>
<keyword evidence="2" id="KW-1185">Reference proteome</keyword>
<dbReference type="EMBL" id="KK583239">
    <property type="protein sequence ID" value="KDO24724.1"/>
    <property type="molecule type" value="Genomic_DNA"/>
</dbReference>
<dbReference type="SUPFAM" id="SSF52833">
    <property type="entry name" value="Thioredoxin-like"/>
    <property type="match status" value="1"/>
</dbReference>
<dbReference type="Gene3D" id="3.40.30.10">
    <property type="entry name" value="Glutaredoxin"/>
    <property type="match status" value="1"/>
</dbReference>
<dbReference type="InterPro" id="IPR009737">
    <property type="entry name" value="Aim32/Apd1-like"/>
</dbReference>
<dbReference type="Pfam" id="PF06999">
    <property type="entry name" value="Suc_Fer-like"/>
    <property type="match status" value="1"/>
</dbReference>
<dbReference type="OrthoDB" id="10253744at2759"/>
<dbReference type="AlphaFoldDB" id="A0A067C1U7"/>
<sequence>MLRATHRRWFSIAGSVQNHRRHLILLEPSLSAEAWPKKIEQTDHILAAYSAITDKVNTKECAQLVVSVAHPGATNANATSDAMTHDALVFPDNLRLRNIRAEDVPFVAESLLQEEIDLGALQARLTVAPLQGKHVFVCAHANRDFRCACAGPKLIEWIEIDIPEWQAYATSHYGGHRFAGNCIVHPDGEWYGHVNSRDALEQVHRGITTDSPVVADLWRGRLGLSKADQLAVYAAEHPSSPSSSSS</sequence>
<dbReference type="STRING" id="695850.A0A067C1U7"/>
<evidence type="ECO:0000313" key="2">
    <source>
        <dbReference type="Proteomes" id="UP000030745"/>
    </source>
</evidence>
<dbReference type="InterPro" id="IPR036249">
    <property type="entry name" value="Thioredoxin-like_sf"/>
</dbReference>
<dbReference type="PANTHER" id="PTHR31902">
    <property type="entry name" value="ACTIN PATCHES DISTAL PROTEIN 1"/>
    <property type="match status" value="1"/>
</dbReference>
<proteinExistence type="predicted"/>
<name>A0A067C1U7_SAPPC</name>
<dbReference type="GeneID" id="24132377"/>
<reference evidence="1 2" key="1">
    <citation type="journal article" date="2013" name="PLoS Genet.">
        <title>Distinctive expansion of potential virulence genes in the genome of the oomycete fish pathogen Saprolegnia parasitica.</title>
        <authorList>
            <person name="Jiang R.H."/>
            <person name="de Bruijn I."/>
            <person name="Haas B.J."/>
            <person name="Belmonte R."/>
            <person name="Lobach L."/>
            <person name="Christie J."/>
            <person name="van den Ackerveken G."/>
            <person name="Bottin A."/>
            <person name="Bulone V."/>
            <person name="Diaz-Moreno S.M."/>
            <person name="Dumas B."/>
            <person name="Fan L."/>
            <person name="Gaulin E."/>
            <person name="Govers F."/>
            <person name="Grenville-Briggs L.J."/>
            <person name="Horner N.R."/>
            <person name="Levin J.Z."/>
            <person name="Mammella M."/>
            <person name="Meijer H.J."/>
            <person name="Morris P."/>
            <person name="Nusbaum C."/>
            <person name="Oome S."/>
            <person name="Phillips A.J."/>
            <person name="van Rooyen D."/>
            <person name="Rzeszutek E."/>
            <person name="Saraiva M."/>
            <person name="Secombes C.J."/>
            <person name="Seidl M.F."/>
            <person name="Snel B."/>
            <person name="Stassen J.H."/>
            <person name="Sykes S."/>
            <person name="Tripathy S."/>
            <person name="van den Berg H."/>
            <person name="Vega-Arreguin J.C."/>
            <person name="Wawra S."/>
            <person name="Young S.K."/>
            <person name="Zeng Q."/>
            <person name="Dieguez-Uribeondo J."/>
            <person name="Russ C."/>
            <person name="Tyler B.M."/>
            <person name="van West P."/>
        </authorList>
    </citation>
    <scope>NUCLEOTIDE SEQUENCE [LARGE SCALE GENOMIC DNA]</scope>
    <source>
        <strain evidence="1 2">CBS 223.65</strain>
    </source>
</reference>
<dbReference type="OMA" id="PNAWPAK"/>
<dbReference type="Proteomes" id="UP000030745">
    <property type="component" value="Unassembled WGS sequence"/>
</dbReference>
<dbReference type="RefSeq" id="XP_012204604.1">
    <property type="nucleotide sequence ID" value="XM_012349214.1"/>
</dbReference>
<organism evidence="1 2">
    <name type="scientific">Saprolegnia parasitica (strain CBS 223.65)</name>
    <dbReference type="NCBI Taxonomy" id="695850"/>
    <lineage>
        <taxon>Eukaryota</taxon>
        <taxon>Sar</taxon>
        <taxon>Stramenopiles</taxon>
        <taxon>Oomycota</taxon>
        <taxon>Saprolegniomycetes</taxon>
        <taxon>Saprolegniales</taxon>
        <taxon>Saprolegniaceae</taxon>
        <taxon>Saprolegnia</taxon>
    </lineage>
</organism>
<accession>A0A067C1U7</accession>
<protein>
    <submittedName>
        <fullName evidence="1">Uncharacterized protein</fullName>
    </submittedName>
</protein>
<gene>
    <name evidence="1" type="ORF">SPRG_10258</name>
</gene>
<dbReference type="KEGG" id="spar:SPRG_10258"/>